<gene>
    <name evidence="1" type="ORF">EVJ48_01610</name>
</gene>
<organism evidence="1 2">
    <name type="scientific">Candidatus Acidulodesulfobacterium acidiphilum</name>
    <dbReference type="NCBI Taxonomy" id="2597224"/>
    <lineage>
        <taxon>Bacteria</taxon>
        <taxon>Deltaproteobacteria</taxon>
        <taxon>Candidatus Acidulodesulfobacterales</taxon>
        <taxon>Candidatus Acidulodesulfobacterium</taxon>
    </lineage>
</organism>
<dbReference type="EMBL" id="SHMQ01000002">
    <property type="protein sequence ID" value="RZV40214.1"/>
    <property type="molecule type" value="Genomic_DNA"/>
</dbReference>
<evidence type="ECO:0000313" key="2">
    <source>
        <dbReference type="Proteomes" id="UP000322454"/>
    </source>
</evidence>
<comment type="caution">
    <text evidence="1">The sequence shown here is derived from an EMBL/GenBank/DDBJ whole genome shotgun (WGS) entry which is preliminary data.</text>
</comment>
<dbReference type="AlphaFoldDB" id="A0A520XGA3"/>
<name>A0A520XGA3_9DELT</name>
<accession>A0A520XGA3</accession>
<sequence length="132" mass="16070">MLKKIKKLLNIKDVPKIEVIKTYEDVNLFLDGYKHYFSKTSFGNGAYWFFTFCNDRSRERKIRKVWHKYIVIEEIATGLIDEKVEPNIRAYIWVNRDDINKALLLQKERNEYEERKLQRQRELENQIKKNGL</sequence>
<proteinExistence type="predicted"/>
<evidence type="ECO:0000313" key="1">
    <source>
        <dbReference type="EMBL" id="RZV40214.1"/>
    </source>
</evidence>
<protein>
    <submittedName>
        <fullName evidence="1">Uncharacterized protein</fullName>
    </submittedName>
</protein>
<dbReference type="Proteomes" id="UP000322454">
    <property type="component" value="Unassembled WGS sequence"/>
</dbReference>
<reference evidence="1 2" key="1">
    <citation type="submission" date="2019-01" db="EMBL/GenBank/DDBJ databases">
        <title>Insights into ecological role of a new deltaproteobacterial order Candidatus Sinidesulfobacterales (Sva0485) by metagenomics and metatranscriptomics.</title>
        <authorList>
            <person name="Tan S."/>
            <person name="Liu J."/>
            <person name="Fang Y."/>
            <person name="Hedlund B."/>
            <person name="Lian Z.-H."/>
            <person name="Huang L.-Y."/>
            <person name="Li J.-T."/>
            <person name="Huang L.-N."/>
            <person name="Li W.-J."/>
            <person name="Jiang H.-C."/>
            <person name="Dong H.-L."/>
            <person name="Shu W.-S."/>
        </authorList>
    </citation>
    <scope>NUCLEOTIDE SEQUENCE [LARGE SCALE GENOMIC DNA]</scope>
    <source>
        <strain evidence="1">AP4</strain>
    </source>
</reference>